<sequence length="465" mass="50835">MRKKMMFKAFPHAYVLLFGIIVLMAIMTWIIPAGEYARVQVGGRTIVDPSSFHYIQRSPVGFFKMFVAIPKGINSASSLLFMIMIIGASIQLFDSTGAIRAAVFKLLDIIGQQRKSWVIVVIMLFFGCLGAFPGMLEAAIPFAPLCIGIALALGYDVLVGISVPVISIVVGWTAGPTNPWTVGIGQNLGELPLFSGLGYRLVVFVALMMLAIRFVLAYGERVQRDPTLSIADGLDMSHLRDLQNMNVEAFTTRHGLILLTFAATIFVVVYGAIRWNFGFFEMSAVYIIGSIIGGIIAGYDGNEIAEKLIGGGQSIFVGAIAVGLARGISVVMEEGKIIDTIVMGLARVMDFLPSWLCAIGMFVMQTFINFFIPSGSGQALATLPIALPVADIINLNRQIAILAFQFGDGLSNLCYPTVGVLIAYLIYTKVPFNRWLRFIMPFMWSSWLLAIILLLIATWMDYGPF</sequence>
<feature type="transmembrane region" description="Helical" evidence="6">
    <location>
        <begin position="197"/>
        <end position="216"/>
    </location>
</feature>
<evidence type="ECO:0000256" key="4">
    <source>
        <dbReference type="ARBA" id="ARBA00022989"/>
    </source>
</evidence>
<evidence type="ECO:0000256" key="5">
    <source>
        <dbReference type="ARBA" id="ARBA00023136"/>
    </source>
</evidence>
<feature type="transmembrane region" description="Helical" evidence="6">
    <location>
        <begin position="255"/>
        <end position="273"/>
    </location>
</feature>
<protein>
    <submittedName>
        <fullName evidence="7">Uncharacterized membrane protein YfcC, ion transporter superfamily</fullName>
    </submittedName>
</protein>
<dbReference type="RefSeq" id="WP_074199927.1">
    <property type="nucleotide sequence ID" value="NZ_FSQZ01000001.1"/>
</dbReference>
<proteinExistence type="predicted"/>
<accession>A0ABY1JF45</accession>
<evidence type="ECO:0000256" key="6">
    <source>
        <dbReference type="SAM" id="Phobius"/>
    </source>
</evidence>
<dbReference type="Pfam" id="PF03606">
    <property type="entry name" value="DcuC"/>
    <property type="match status" value="1"/>
</dbReference>
<feature type="transmembrane region" description="Helical" evidence="6">
    <location>
        <begin position="279"/>
        <end position="299"/>
    </location>
</feature>
<feature type="transmembrane region" description="Helical" evidence="6">
    <location>
        <begin position="439"/>
        <end position="460"/>
    </location>
</feature>
<keyword evidence="3 6" id="KW-0812">Transmembrane</keyword>
<dbReference type="InterPro" id="IPR018385">
    <property type="entry name" value="C4_dicarb_anaerob_car-like"/>
</dbReference>
<evidence type="ECO:0000313" key="8">
    <source>
        <dbReference type="Proteomes" id="UP000185093"/>
    </source>
</evidence>
<keyword evidence="2" id="KW-1003">Cell membrane</keyword>
<feature type="transmembrane region" description="Helical" evidence="6">
    <location>
        <begin position="12"/>
        <end position="31"/>
    </location>
</feature>
<evidence type="ECO:0000313" key="7">
    <source>
        <dbReference type="EMBL" id="SIN75674.1"/>
    </source>
</evidence>
<keyword evidence="8" id="KW-1185">Reference proteome</keyword>
<reference evidence="7 8" key="1">
    <citation type="submission" date="2016-11" db="EMBL/GenBank/DDBJ databases">
        <authorList>
            <person name="Varghese N."/>
            <person name="Submissions S."/>
        </authorList>
    </citation>
    <scope>NUCLEOTIDE SEQUENCE [LARGE SCALE GENOMIC DNA]</scope>
    <source>
        <strain evidence="7 8">DSM 20664</strain>
    </source>
</reference>
<evidence type="ECO:0000256" key="3">
    <source>
        <dbReference type="ARBA" id="ARBA00022692"/>
    </source>
</evidence>
<feature type="transmembrane region" description="Helical" evidence="6">
    <location>
        <begin position="79"/>
        <end position="104"/>
    </location>
</feature>
<feature type="transmembrane region" description="Helical" evidence="6">
    <location>
        <begin position="352"/>
        <end position="372"/>
    </location>
</feature>
<feature type="transmembrane region" description="Helical" evidence="6">
    <location>
        <begin position="116"/>
        <end position="136"/>
    </location>
</feature>
<evidence type="ECO:0000256" key="1">
    <source>
        <dbReference type="ARBA" id="ARBA00004651"/>
    </source>
</evidence>
<feature type="transmembrane region" description="Helical" evidence="6">
    <location>
        <begin position="311"/>
        <end position="332"/>
    </location>
</feature>
<dbReference type="InterPro" id="IPR051679">
    <property type="entry name" value="DASS-Related_Transporters"/>
</dbReference>
<name>A0ABY1JF45_9BACT</name>
<keyword evidence="4 6" id="KW-1133">Transmembrane helix</keyword>
<dbReference type="PANTHER" id="PTHR43652">
    <property type="entry name" value="BASIC AMINO ACID ANTIPORTER YFCC-RELATED"/>
    <property type="match status" value="1"/>
</dbReference>
<keyword evidence="5 6" id="KW-0472">Membrane</keyword>
<organism evidence="7 8">
    <name type="scientific">Acetomicrobium flavidum</name>
    <dbReference type="NCBI Taxonomy" id="49896"/>
    <lineage>
        <taxon>Bacteria</taxon>
        <taxon>Thermotogati</taxon>
        <taxon>Synergistota</taxon>
        <taxon>Synergistia</taxon>
        <taxon>Synergistales</taxon>
        <taxon>Acetomicrobiaceae</taxon>
        <taxon>Acetomicrobium</taxon>
    </lineage>
</organism>
<gene>
    <name evidence="7" type="ORF">SAMN05444368_1736</name>
</gene>
<dbReference type="PANTHER" id="PTHR43652:SF2">
    <property type="entry name" value="BASIC AMINO ACID ANTIPORTER YFCC-RELATED"/>
    <property type="match status" value="1"/>
</dbReference>
<comment type="caution">
    <text evidence="7">The sequence shown here is derived from an EMBL/GenBank/DDBJ whole genome shotgun (WGS) entry which is preliminary data.</text>
</comment>
<dbReference type="EMBL" id="FSQZ01000001">
    <property type="protein sequence ID" value="SIN75674.1"/>
    <property type="molecule type" value="Genomic_DNA"/>
</dbReference>
<feature type="transmembrane region" description="Helical" evidence="6">
    <location>
        <begin position="410"/>
        <end position="427"/>
    </location>
</feature>
<evidence type="ECO:0000256" key="2">
    <source>
        <dbReference type="ARBA" id="ARBA00022475"/>
    </source>
</evidence>
<comment type="subcellular location">
    <subcellularLocation>
        <location evidence="1">Cell membrane</location>
        <topology evidence="1">Multi-pass membrane protein</topology>
    </subcellularLocation>
</comment>
<dbReference type="Proteomes" id="UP000185093">
    <property type="component" value="Unassembled WGS sequence"/>
</dbReference>
<feature type="transmembrane region" description="Helical" evidence="6">
    <location>
        <begin position="148"/>
        <end position="172"/>
    </location>
</feature>